<dbReference type="Pfam" id="PF07561">
    <property type="entry name" value="DUF1540"/>
    <property type="match status" value="1"/>
</dbReference>
<gene>
    <name evidence="2" type="ORF">E7215_00015</name>
</gene>
<dbReference type="AlphaFoldDB" id="A0A927W7E6"/>
<dbReference type="Proteomes" id="UP000768462">
    <property type="component" value="Unassembled WGS sequence"/>
</dbReference>
<evidence type="ECO:0000259" key="1">
    <source>
        <dbReference type="Pfam" id="PF07561"/>
    </source>
</evidence>
<accession>A0A927W7E6</accession>
<protein>
    <submittedName>
        <fullName evidence="2">DUF1540 domain-containing protein</fullName>
    </submittedName>
</protein>
<feature type="domain" description="DUF1540" evidence="1">
    <location>
        <begin position="7"/>
        <end position="49"/>
    </location>
</feature>
<evidence type="ECO:0000313" key="2">
    <source>
        <dbReference type="EMBL" id="MBE6058552.1"/>
    </source>
</evidence>
<sequence length="52" mass="6057">MDKNESIKCTINNCKYNNRNENYCTLNQIKVGTHEQNPTVVECTDCQSFELK</sequence>
<dbReference type="InterPro" id="IPR011437">
    <property type="entry name" value="DUF1540"/>
</dbReference>
<organism evidence="2 3">
    <name type="scientific">Clostridium sulfidigenes</name>
    <dbReference type="NCBI Taxonomy" id="318464"/>
    <lineage>
        <taxon>Bacteria</taxon>
        <taxon>Bacillati</taxon>
        <taxon>Bacillota</taxon>
        <taxon>Clostridia</taxon>
        <taxon>Eubacteriales</taxon>
        <taxon>Clostridiaceae</taxon>
        <taxon>Clostridium</taxon>
    </lineage>
</organism>
<name>A0A927W7E6_9CLOT</name>
<proteinExistence type="predicted"/>
<evidence type="ECO:0000313" key="3">
    <source>
        <dbReference type="Proteomes" id="UP000768462"/>
    </source>
</evidence>
<comment type="caution">
    <text evidence="2">The sequence shown here is derived from an EMBL/GenBank/DDBJ whole genome shotgun (WGS) entry which is preliminary data.</text>
</comment>
<dbReference type="EMBL" id="SVCM01000002">
    <property type="protein sequence ID" value="MBE6058552.1"/>
    <property type="molecule type" value="Genomic_DNA"/>
</dbReference>
<reference evidence="2" key="1">
    <citation type="submission" date="2019-04" db="EMBL/GenBank/DDBJ databases">
        <title>Evolution of Biomass-Degrading Anaerobic Consortia Revealed by Metagenomics.</title>
        <authorList>
            <person name="Peng X."/>
        </authorList>
    </citation>
    <scope>NUCLEOTIDE SEQUENCE</scope>
    <source>
        <strain evidence="2">SIG254</strain>
    </source>
</reference>